<dbReference type="RefSeq" id="WP_114027960.1">
    <property type="nucleotide sequence ID" value="NZ_QOIL01000003.1"/>
</dbReference>
<organism evidence="3 4">
    <name type="scientific">Sphaerisporangium album</name>
    <dbReference type="NCBI Taxonomy" id="509200"/>
    <lineage>
        <taxon>Bacteria</taxon>
        <taxon>Bacillati</taxon>
        <taxon>Actinomycetota</taxon>
        <taxon>Actinomycetes</taxon>
        <taxon>Streptosporangiales</taxon>
        <taxon>Streptosporangiaceae</taxon>
        <taxon>Sphaerisporangium</taxon>
    </lineage>
</organism>
<comment type="similarity">
    <text evidence="1">Belongs to the AHA1 family.</text>
</comment>
<keyword evidence="4" id="KW-1185">Reference proteome</keyword>
<protein>
    <submittedName>
        <fullName evidence="3">Polyketide cyclase</fullName>
    </submittedName>
</protein>
<comment type="caution">
    <text evidence="3">The sequence shown here is derived from an EMBL/GenBank/DDBJ whole genome shotgun (WGS) entry which is preliminary data.</text>
</comment>
<evidence type="ECO:0000256" key="1">
    <source>
        <dbReference type="ARBA" id="ARBA00006817"/>
    </source>
</evidence>
<evidence type="ECO:0000313" key="3">
    <source>
        <dbReference type="EMBL" id="RCG32345.1"/>
    </source>
</evidence>
<dbReference type="Proteomes" id="UP000253094">
    <property type="component" value="Unassembled WGS sequence"/>
</dbReference>
<accession>A0A367FRX7</accession>
<dbReference type="Gene3D" id="3.30.530.20">
    <property type="match status" value="1"/>
</dbReference>
<dbReference type="AlphaFoldDB" id="A0A367FRX7"/>
<evidence type="ECO:0000259" key="2">
    <source>
        <dbReference type="Pfam" id="PF08327"/>
    </source>
</evidence>
<name>A0A367FRX7_9ACTN</name>
<dbReference type="OrthoDB" id="8117292at2"/>
<gene>
    <name evidence="3" type="ORF">DQ384_07575</name>
</gene>
<dbReference type="InterPro" id="IPR023393">
    <property type="entry name" value="START-like_dom_sf"/>
</dbReference>
<evidence type="ECO:0000313" key="4">
    <source>
        <dbReference type="Proteomes" id="UP000253094"/>
    </source>
</evidence>
<sequence length="216" mass="22780">MEVSEQINAVQRHVGTRTLEAGEARVMTVSQVYATTVEDLWDACTSAERIPRWFLPVSGDLRLGGRYQLEGNAGGTIERCDPPKSFAATWEYGGGMSWIEVTVSPEGDGTRFELQHIVPAADVDEHWDTFGPGAVGIGWDMGLLGLASHLGSGEGVTPEGAAAWMASDEGRLFVTLSSAGWRDADIAGGQDEATATAAAERVAAAYTAPPEAAPEA</sequence>
<feature type="domain" description="Activator of Hsp90 ATPase homologue 1/2-like C-terminal" evidence="2">
    <location>
        <begin position="35"/>
        <end position="148"/>
    </location>
</feature>
<proteinExistence type="inferred from homology"/>
<dbReference type="SUPFAM" id="SSF55961">
    <property type="entry name" value="Bet v1-like"/>
    <property type="match status" value="1"/>
</dbReference>
<reference evidence="3 4" key="1">
    <citation type="submission" date="2018-06" db="EMBL/GenBank/DDBJ databases">
        <title>Sphaerisporangium craniellae sp. nov., isolated from a marine sponge in the South China Sea.</title>
        <authorList>
            <person name="Li L."/>
        </authorList>
    </citation>
    <scope>NUCLEOTIDE SEQUENCE [LARGE SCALE GENOMIC DNA]</scope>
    <source>
        <strain evidence="3 4">CCTCC AA 208026</strain>
    </source>
</reference>
<dbReference type="InterPro" id="IPR013538">
    <property type="entry name" value="ASHA1/2-like_C"/>
</dbReference>
<dbReference type="Pfam" id="PF08327">
    <property type="entry name" value="AHSA1"/>
    <property type="match status" value="1"/>
</dbReference>
<dbReference type="EMBL" id="QOIL01000003">
    <property type="protein sequence ID" value="RCG32345.1"/>
    <property type="molecule type" value="Genomic_DNA"/>
</dbReference>
<dbReference type="CDD" id="cd08899">
    <property type="entry name" value="SRPBCC_CalC_Aha1-like_6"/>
    <property type="match status" value="1"/>
</dbReference>